<evidence type="ECO:0000256" key="4">
    <source>
        <dbReference type="ARBA" id="ARBA00023136"/>
    </source>
</evidence>
<keyword evidence="3 5" id="KW-1133">Transmembrane helix</keyword>
<evidence type="ECO:0000256" key="3">
    <source>
        <dbReference type="ARBA" id="ARBA00022989"/>
    </source>
</evidence>
<organism evidence="7 8">
    <name type="scientific">Roseibium aggregatum</name>
    <dbReference type="NCBI Taxonomy" id="187304"/>
    <lineage>
        <taxon>Bacteria</taxon>
        <taxon>Pseudomonadati</taxon>
        <taxon>Pseudomonadota</taxon>
        <taxon>Alphaproteobacteria</taxon>
        <taxon>Hyphomicrobiales</taxon>
        <taxon>Stappiaceae</taxon>
        <taxon>Roseibium</taxon>
    </lineage>
</organism>
<dbReference type="RefSeq" id="WP_190290790.1">
    <property type="nucleotide sequence ID" value="NZ_JABFCZ010000007.1"/>
</dbReference>
<protein>
    <submittedName>
        <fullName evidence="7">HTTM domain-containing protein</fullName>
    </submittedName>
</protein>
<dbReference type="PANTHER" id="PTHR39535:SF2">
    <property type="entry name" value="HTTM DOMAIN-CONTAINING PROTEIN"/>
    <property type="match status" value="1"/>
</dbReference>
<keyword evidence="2 5" id="KW-0812">Transmembrane</keyword>
<dbReference type="EMBL" id="JABFCZ010000007">
    <property type="protein sequence ID" value="MBD1546119.1"/>
    <property type="molecule type" value="Genomic_DNA"/>
</dbReference>
<feature type="transmembrane region" description="Helical" evidence="5">
    <location>
        <begin position="186"/>
        <end position="204"/>
    </location>
</feature>
<evidence type="ECO:0000259" key="6">
    <source>
        <dbReference type="SMART" id="SM00752"/>
    </source>
</evidence>
<evidence type="ECO:0000313" key="7">
    <source>
        <dbReference type="EMBL" id="MBD1546119.1"/>
    </source>
</evidence>
<dbReference type="PANTHER" id="PTHR39535">
    <property type="entry name" value="SPORULATION-DELAYING PROTEIN SDPB"/>
    <property type="match status" value="1"/>
</dbReference>
<dbReference type="InterPro" id="IPR011020">
    <property type="entry name" value="HTTM-like"/>
</dbReference>
<dbReference type="SMART" id="SM00752">
    <property type="entry name" value="HTTM"/>
    <property type="match status" value="1"/>
</dbReference>
<sequence length="588" mass="67007">MRTLFGIDLRTLALFRVLLGLYVLMDLVLRARDLTDHYTDTGIMPRAVQISQLRASSWSLHLGNGSAFFEGLLFAVAALAAIGLILGWRTRLMTAVSWALLLSVQNRNTFILSGEDNLALLLMFWGMFLPLGARYSLDRALSRTRDYPDNAYFSMATAALLIQGMSMYFFSALLKTHPVWVPDGNAVYYALQLDYLVTPFSLWFRQFQDAMTGLTYYVYTLELIGPFLIFSPIFHRTFRTLIMVAFMTMHFAFFFFLEIGLFPYISIVMNLTFMPSWMWDAIAGRLIAKPPARITLWYDQGCTFCEKTCHILRVFLFLPKAAIRPAQEDPEIGAELAARNSWVVTIGDDRFFKAGGLIALLSASRVFRPLAAVLNLYPFRRSGDWCYDLVGRHRGGLSRITAQLLPWRERTVRIGLPTQVLAAFFLGFITVQNISTLPASPYSLPDAFISLRQALGLYQNWTMFAPYPEMNSPWPVIPGKLTDGTQVDVYNSRLGPAVFRKPAVVSRVYANYRWRKFLSNLEDRSYETGPQILALNYARFLCRDWSRHHPDLPALSTFKIYFQVEDTPPPGGSKVPKPRLVWSHDCFG</sequence>
<comment type="caution">
    <text evidence="7">The sequence shown here is derived from an EMBL/GenBank/DDBJ whole genome shotgun (WGS) entry which is preliminary data.</text>
</comment>
<evidence type="ECO:0000313" key="8">
    <source>
        <dbReference type="Proteomes" id="UP000598467"/>
    </source>
</evidence>
<dbReference type="InterPro" id="IPR052964">
    <property type="entry name" value="Sporulation_signal_mat"/>
</dbReference>
<name>A0A926NVP9_9HYPH</name>
<dbReference type="InterPro" id="IPR053934">
    <property type="entry name" value="HTTM_dom"/>
</dbReference>
<gene>
    <name evidence="7" type="ORF">HK439_07590</name>
</gene>
<dbReference type="GO" id="GO:0012505">
    <property type="term" value="C:endomembrane system"/>
    <property type="evidence" value="ECO:0007669"/>
    <property type="project" value="UniProtKB-SubCell"/>
</dbReference>
<dbReference type="Pfam" id="PF05090">
    <property type="entry name" value="HTTM"/>
    <property type="match status" value="1"/>
</dbReference>
<evidence type="ECO:0000256" key="5">
    <source>
        <dbReference type="SAM" id="Phobius"/>
    </source>
</evidence>
<feature type="transmembrane region" description="Helical" evidence="5">
    <location>
        <begin position="12"/>
        <end position="29"/>
    </location>
</feature>
<reference evidence="7" key="1">
    <citation type="submission" date="2020-05" db="EMBL/GenBank/DDBJ databases">
        <title>Identification of trans-AT polyketide cluster in two marine bacteria, producers of a novel glutaramide-containing polyketide sesbanimide D and analogs.</title>
        <authorList>
            <person name="Kacar D."/>
            <person name="Rodriguez P."/>
            <person name="Canedo L."/>
            <person name="Gonzalez E."/>
            <person name="Galan B."/>
            <person name="De La Calle F."/>
            <person name="Garcia J.L."/>
        </authorList>
    </citation>
    <scope>NUCLEOTIDE SEQUENCE</scope>
    <source>
        <strain evidence="7">PHM038</strain>
    </source>
</reference>
<feature type="domain" description="HTTM-like" evidence="6">
    <location>
        <begin position="4"/>
        <end position="278"/>
    </location>
</feature>
<dbReference type="Proteomes" id="UP000598467">
    <property type="component" value="Unassembled WGS sequence"/>
</dbReference>
<feature type="transmembrane region" description="Helical" evidence="5">
    <location>
        <begin position="216"/>
        <end position="234"/>
    </location>
</feature>
<feature type="transmembrane region" description="Helical" evidence="5">
    <location>
        <begin position="151"/>
        <end position="174"/>
    </location>
</feature>
<dbReference type="AlphaFoldDB" id="A0A926NVP9"/>
<evidence type="ECO:0000256" key="2">
    <source>
        <dbReference type="ARBA" id="ARBA00022692"/>
    </source>
</evidence>
<comment type="subcellular location">
    <subcellularLocation>
        <location evidence="1">Endomembrane system</location>
        <topology evidence="1">Multi-pass membrane protein</topology>
    </subcellularLocation>
</comment>
<evidence type="ECO:0000256" key="1">
    <source>
        <dbReference type="ARBA" id="ARBA00004127"/>
    </source>
</evidence>
<proteinExistence type="predicted"/>
<accession>A0A926NVP9</accession>
<feature type="transmembrane region" description="Helical" evidence="5">
    <location>
        <begin position="67"/>
        <end position="88"/>
    </location>
</feature>
<keyword evidence="4 5" id="KW-0472">Membrane</keyword>
<feature type="transmembrane region" description="Helical" evidence="5">
    <location>
        <begin position="241"/>
        <end position="265"/>
    </location>
</feature>
<feature type="transmembrane region" description="Helical" evidence="5">
    <location>
        <begin position="109"/>
        <end position="131"/>
    </location>
</feature>